<feature type="binding site" evidence="8">
    <location>
        <position position="112"/>
    </location>
    <ligand>
        <name>Fe cation</name>
        <dbReference type="ChEBI" id="CHEBI:24875"/>
    </ligand>
</feature>
<keyword evidence="7" id="KW-0479">Metal-binding</keyword>
<dbReference type="GO" id="GO:0045892">
    <property type="term" value="P:negative regulation of DNA-templated transcription"/>
    <property type="evidence" value="ECO:0007669"/>
    <property type="project" value="TreeGrafter"/>
</dbReference>
<dbReference type="CDD" id="cd07153">
    <property type="entry name" value="Fur_like"/>
    <property type="match status" value="1"/>
</dbReference>
<dbReference type="GO" id="GO:0003700">
    <property type="term" value="F:DNA-binding transcription factor activity"/>
    <property type="evidence" value="ECO:0007669"/>
    <property type="project" value="InterPro"/>
</dbReference>
<feature type="binding site" evidence="7">
    <location>
        <position position="97"/>
    </location>
    <ligand>
        <name>Zn(2+)</name>
        <dbReference type="ChEBI" id="CHEBI:29105"/>
    </ligand>
</feature>
<dbReference type="InterPro" id="IPR002481">
    <property type="entry name" value="FUR"/>
</dbReference>
<keyword evidence="4" id="KW-0805">Transcription regulation</keyword>
<comment type="cofactor">
    <cofactor evidence="7">
        <name>Zn(2+)</name>
        <dbReference type="ChEBI" id="CHEBI:29105"/>
    </cofactor>
    <text evidence="7">Binds 1 zinc ion per subunit.</text>
</comment>
<evidence type="ECO:0000313" key="9">
    <source>
        <dbReference type="EMBL" id="EFO80959.1"/>
    </source>
</evidence>
<evidence type="ECO:0000256" key="6">
    <source>
        <dbReference type="ARBA" id="ARBA00023163"/>
    </source>
</evidence>
<organism evidence="9 10">
    <name type="scientific">Oscillochloris trichoides DG-6</name>
    <dbReference type="NCBI Taxonomy" id="765420"/>
    <lineage>
        <taxon>Bacteria</taxon>
        <taxon>Bacillati</taxon>
        <taxon>Chloroflexota</taxon>
        <taxon>Chloroflexia</taxon>
        <taxon>Chloroflexales</taxon>
        <taxon>Chloroflexineae</taxon>
        <taxon>Oscillochloridaceae</taxon>
        <taxon>Oscillochloris</taxon>
    </lineage>
</organism>
<dbReference type="EMBL" id="ADVR01000033">
    <property type="protein sequence ID" value="EFO80959.1"/>
    <property type="molecule type" value="Genomic_DNA"/>
</dbReference>
<protein>
    <submittedName>
        <fullName evidence="9">Ferric uptake regulator, Fur family</fullName>
    </submittedName>
</protein>
<dbReference type="OrthoDB" id="8659436at2"/>
<dbReference type="GO" id="GO:0000976">
    <property type="term" value="F:transcription cis-regulatory region binding"/>
    <property type="evidence" value="ECO:0007669"/>
    <property type="project" value="TreeGrafter"/>
</dbReference>
<dbReference type="GO" id="GO:1900376">
    <property type="term" value="P:regulation of secondary metabolite biosynthetic process"/>
    <property type="evidence" value="ECO:0007669"/>
    <property type="project" value="TreeGrafter"/>
</dbReference>
<comment type="similarity">
    <text evidence="1">Belongs to the Fur family.</text>
</comment>
<keyword evidence="5" id="KW-0238">DNA-binding</keyword>
<dbReference type="eggNOG" id="COG0735">
    <property type="taxonomic scope" value="Bacteria"/>
</dbReference>
<dbReference type="InterPro" id="IPR043135">
    <property type="entry name" value="Fur_C"/>
</dbReference>
<dbReference type="STRING" id="765420.OSCT_1190"/>
<feature type="binding site" evidence="7">
    <location>
        <position position="140"/>
    </location>
    <ligand>
        <name>Zn(2+)</name>
        <dbReference type="ChEBI" id="CHEBI:29105"/>
    </ligand>
</feature>
<dbReference type="InterPro" id="IPR036388">
    <property type="entry name" value="WH-like_DNA-bd_sf"/>
</dbReference>
<comment type="cofactor">
    <cofactor evidence="8">
        <name>Mn(2+)</name>
        <dbReference type="ChEBI" id="CHEBI:29035"/>
    </cofactor>
    <cofactor evidence="8">
        <name>Fe(2+)</name>
        <dbReference type="ChEBI" id="CHEBI:29033"/>
    </cofactor>
    <text evidence="8">Binds 1 Mn(2+) or Fe(2+) ion per subunit.</text>
</comment>
<dbReference type="SUPFAM" id="SSF46785">
    <property type="entry name" value="Winged helix' DNA-binding domain"/>
    <property type="match status" value="1"/>
</dbReference>
<dbReference type="PANTHER" id="PTHR33202">
    <property type="entry name" value="ZINC UPTAKE REGULATION PROTEIN"/>
    <property type="match status" value="1"/>
</dbReference>
<name>E1ICY9_9CHLR</name>
<gene>
    <name evidence="9" type="ORF">OSCT_1190</name>
</gene>
<evidence type="ECO:0000256" key="8">
    <source>
        <dbReference type="PIRSR" id="PIRSR602481-2"/>
    </source>
</evidence>
<dbReference type="Gene3D" id="3.30.1490.190">
    <property type="match status" value="1"/>
</dbReference>
<proteinExistence type="inferred from homology"/>
<keyword evidence="2" id="KW-0678">Repressor</keyword>
<evidence type="ECO:0000256" key="1">
    <source>
        <dbReference type="ARBA" id="ARBA00007957"/>
    </source>
</evidence>
<dbReference type="Proteomes" id="UP000054010">
    <property type="component" value="Unassembled WGS sequence"/>
</dbReference>
<evidence type="ECO:0000313" key="10">
    <source>
        <dbReference type="Proteomes" id="UP000054010"/>
    </source>
</evidence>
<accession>E1ICY9</accession>
<dbReference type="PANTHER" id="PTHR33202:SF7">
    <property type="entry name" value="FERRIC UPTAKE REGULATION PROTEIN"/>
    <property type="match status" value="1"/>
</dbReference>
<dbReference type="HOGENOM" id="CLU_096072_5_0_0"/>
<dbReference type="AlphaFoldDB" id="E1ICY9"/>
<keyword evidence="10" id="KW-1185">Reference proteome</keyword>
<keyword evidence="6" id="KW-0804">Transcription</keyword>
<feature type="binding site" evidence="7">
    <location>
        <position position="100"/>
    </location>
    <ligand>
        <name>Zn(2+)</name>
        <dbReference type="ChEBI" id="CHEBI:29105"/>
    </ligand>
</feature>
<comment type="caution">
    <text evidence="9">The sequence shown here is derived from an EMBL/GenBank/DDBJ whole genome shotgun (WGS) entry which is preliminary data.</text>
</comment>
<feature type="binding site" evidence="7">
    <location>
        <position position="137"/>
    </location>
    <ligand>
        <name>Zn(2+)</name>
        <dbReference type="ChEBI" id="CHEBI:29105"/>
    </ligand>
</feature>
<dbReference type="GO" id="GO:0008270">
    <property type="term" value="F:zinc ion binding"/>
    <property type="evidence" value="ECO:0007669"/>
    <property type="project" value="TreeGrafter"/>
</dbReference>
<dbReference type="InterPro" id="IPR036390">
    <property type="entry name" value="WH_DNA-bd_sf"/>
</dbReference>
<evidence type="ECO:0000256" key="3">
    <source>
        <dbReference type="ARBA" id="ARBA00022833"/>
    </source>
</evidence>
<evidence type="ECO:0000256" key="7">
    <source>
        <dbReference type="PIRSR" id="PIRSR602481-1"/>
    </source>
</evidence>
<keyword evidence="3 7" id="KW-0862">Zinc</keyword>
<dbReference type="Pfam" id="PF01475">
    <property type="entry name" value="FUR"/>
    <property type="match status" value="1"/>
</dbReference>
<evidence type="ECO:0000256" key="4">
    <source>
        <dbReference type="ARBA" id="ARBA00023015"/>
    </source>
</evidence>
<evidence type="ECO:0000256" key="5">
    <source>
        <dbReference type="ARBA" id="ARBA00023125"/>
    </source>
</evidence>
<dbReference type="Gene3D" id="1.10.10.10">
    <property type="entry name" value="Winged helix-like DNA-binding domain superfamily/Winged helix DNA-binding domain"/>
    <property type="match status" value="1"/>
</dbReference>
<keyword evidence="8" id="KW-0408">Iron</keyword>
<sequence length="146" mass="16624">MSDYDDLIQHLRANGHRLTPQRRMVLEALQAGDHHMSADEIAQQITARYPTISIDLATIYRTLRWLRDVELVSETSLGQNAMIYALRGRHDHHHLVCTQCHTVIEIDPEVLEPVRTEIMARYAFAARLDHIAIFGLCAACRQGDAP</sequence>
<evidence type="ECO:0000256" key="2">
    <source>
        <dbReference type="ARBA" id="ARBA00022491"/>
    </source>
</evidence>
<reference evidence="9 10" key="1">
    <citation type="journal article" date="2011" name="J. Bacteriol.">
        <title>Draft genome sequence of the anoxygenic filamentous phototrophic bacterium Oscillochloris trichoides subsp. DG-6.</title>
        <authorList>
            <person name="Kuznetsov B.B."/>
            <person name="Ivanovsky R.N."/>
            <person name="Keppen O.I."/>
            <person name="Sukhacheva M.V."/>
            <person name="Bumazhkin B.K."/>
            <person name="Patutina E.O."/>
            <person name="Beletsky A.V."/>
            <person name="Mardanov A.V."/>
            <person name="Baslerov R.V."/>
            <person name="Panteleeva A.N."/>
            <person name="Kolganova T.V."/>
            <person name="Ravin N.V."/>
            <person name="Skryabin K.G."/>
        </authorList>
    </citation>
    <scope>NUCLEOTIDE SEQUENCE [LARGE SCALE GENOMIC DNA]</scope>
    <source>
        <strain evidence="9 10">DG-6</strain>
    </source>
</reference>